<accession>A0A078A8E4</accession>
<organism evidence="2 3">
    <name type="scientific">Stylonychia lemnae</name>
    <name type="common">Ciliate</name>
    <dbReference type="NCBI Taxonomy" id="5949"/>
    <lineage>
        <taxon>Eukaryota</taxon>
        <taxon>Sar</taxon>
        <taxon>Alveolata</taxon>
        <taxon>Ciliophora</taxon>
        <taxon>Intramacronucleata</taxon>
        <taxon>Spirotrichea</taxon>
        <taxon>Stichotrichia</taxon>
        <taxon>Sporadotrichida</taxon>
        <taxon>Oxytrichidae</taxon>
        <taxon>Stylonychinae</taxon>
        <taxon>Stylonychia</taxon>
    </lineage>
</organism>
<proteinExistence type="predicted"/>
<dbReference type="OrthoDB" id="10676197at2759"/>
<dbReference type="AlphaFoldDB" id="A0A078A8E4"/>
<evidence type="ECO:0000313" key="3">
    <source>
        <dbReference type="Proteomes" id="UP000039865"/>
    </source>
</evidence>
<keyword evidence="3" id="KW-1185">Reference proteome</keyword>
<protein>
    <submittedName>
        <fullName evidence="2">Uncharacterized protein</fullName>
    </submittedName>
</protein>
<dbReference type="Proteomes" id="UP000039865">
    <property type="component" value="Unassembled WGS sequence"/>
</dbReference>
<evidence type="ECO:0000256" key="1">
    <source>
        <dbReference type="SAM" id="MobiDB-lite"/>
    </source>
</evidence>
<gene>
    <name evidence="2" type="primary">Contig5827.g6245</name>
    <name evidence="2" type="ORF">STYLEM_6018</name>
</gene>
<feature type="region of interest" description="Disordered" evidence="1">
    <location>
        <begin position="113"/>
        <end position="158"/>
    </location>
</feature>
<feature type="compositionally biased region" description="Polar residues" evidence="1">
    <location>
        <begin position="115"/>
        <end position="141"/>
    </location>
</feature>
<dbReference type="InParanoid" id="A0A078A8E4"/>
<reference evidence="2 3" key="1">
    <citation type="submission" date="2014-06" db="EMBL/GenBank/DDBJ databases">
        <authorList>
            <person name="Swart Estienne"/>
        </authorList>
    </citation>
    <scope>NUCLEOTIDE SEQUENCE [LARGE SCALE GENOMIC DNA]</scope>
    <source>
        <strain evidence="2 3">130c</strain>
    </source>
</reference>
<evidence type="ECO:0000313" key="2">
    <source>
        <dbReference type="EMBL" id="CDW77051.1"/>
    </source>
</evidence>
<name>A0A078A8E4_STYLE</name>
<dbReference type="EMBL" id="CCKQ01005789">
    <property type="protein sequence ID" value="CDW77051.1"/>
    <property type="molecule type" value="Genomic_DNA"/>
</dbReference>
<sequence length="158" mass="18516">MQIMDMHLSVFMTKWIARRRMREMQSPNIVYFLKKKVIQYMQLANEPPKQKHDGNQEEDFLKPPKLNIQPYAKVSPMFDAENKQIPNQNLAVYNDNLFGQTDQMTRLETAAGENNKGSNHVTRPHSNNNNYNSSLDQSTNAPVEKPKVQIRPYKFEFE</sequence>